<evidence type="ECO:0000313" key="2">
    <source>
        <dbReference type="Proteomes" id="UP000465601"/>
    </source>
</evidence>
<dbReference type="PANTHER" id="PTHR33361:SF2">
    <property type="entry name" value="DUF885 DOMAIN-CONTAINING PROTEIN"/>
    <property type="match status" value="1"/>
</dbReference>
<accession>A0A833HL69</accession>
<dbReference type="PROSITE" id="PS51257">
    <property type="entry name" value="PROKAR_LIPOPROTEIN"/>
    <property type="match status" value="1"/>
</dbReference>
<protein>
    <submittedName>
        <fullName evidence="1">DUF885 domain-containing protein</fullName>
    </submittedName>
</protein>
<dbReference type="Pfam" id="PF05960">
    <property type="entry name" value="DUF885"/>
    <property type="match status" value="1"/>
</dbReference>
<name>A0A833HL69_9FIRM</name>
<dbReference type="Proteomes" id="UP000465601">
    <property type="component" value="Unassembled WGS sequence"/>
</dbReference>
<gene>
    <name evidence="1" type="ORF">F8153_15250</name>
</gene>
<reference evidence="1 2" key="1">
    <citation type="submission" date="2019-10" db="EMBL/GenBank/DDBJ databases">
        <title>Alkaliphilus serpentinus sp. nov. and Alkaliphilus pronyensis sp. nov., two novel anaerobic alkaliphilic species isolated from the serpentinized-hosted hydrothermal field of the Prony Bay (New Caledonia).</title>
        <authorList>
            <person name="Postec A."/>
        </authorList>
    </citation>
    <scope>NUCLEOTIDE SEQUENCE [LARGE SCALE GENOMIC DNA]</scope>
    <source>
        <strain evidence="1 2">LacT</strain>
    </source>
</reference>
<sequence>MGWIKMKLRLKRLTIILLVISIISVTACTREELKDVNEVFNDFEVNYLIINHELANYYKGYDESLTDNSELIQLIENENISYYDNLRKSLEYLNKYKTSELEEVDRVTMETMKWYLQIEIEGEKYRNYNFSTNDWTGTGIDLGSYLLNNYKIENKADAEGYLEFLSKLNNHFDRIIEDLQEGENQGIIPSRKSIDEFIYDSSLLTRRNIQFSDFYKKFKNKVEKLSDIDEKEKEELIKRAEEEIVITVYPAYERLKKYALELRKKSSETSGPIWKYKNGDEYYEYLFKKTTSTNYTPEEVHEMALKEVERIKEEIMKILMENEEYKDLSFEEFIDLEAETYSVEV</sequence>
<comment type="caution">
    <text evidence="1">The sequence shown here is derived from an EMBL/GenBank/DDBJ whole genome shotgun (WGS) entry which is preliminary data.</text>
</comment>
<evidence type="ECO:0000313" key="1">
    <source>
        <dbReference type="EMBL" id="KAB3525442.1"/>
    </source>
</evidence>
<keyword evidence="2" id="KW-1185">Reference proteome</keyword>
<dbReference type="EMBL" id="WBZB01000067">
    <property type="protein sequence ID" value="KAB3525442.1"/>
    <property type="molecule type" value="Genomic_DNA"/>
</dbReference>
<dbReference type="PANTHER" id="PTHR33361">
    <property type="entry name" value="GLR0591 PROTEIN"/>
    <property type="match status" value="1"/>
</dbReference>
<dbReference type="InterPro" id="IPR010281">
    <property type="entry name" value="DUF885"/>
</dbReference>
<dbReference type="AlphaFoldDB" id="A0A833HL69"/>
<organism evidence="1 2">
    <name type="scientific">Alkaliphilus serpentinus</name>
    <dbReference type="NCBI Taxonomy" id="1482731"/>
    <lineage>
        <taxon>Bacteria</taxon>
        <taxon>Bacillati</taxon>
        <taxon>Bacillota</taxon>
        <taxon>Clostridia</taxon>
        <taxon>Peptostreptococcales</taxon>
        <taxon>Natronincolaceae</taxon>
        <taxon>Alkaliphilus</taxon>
    </lineage>
</organism>
<proteinExistence type="predicted"/>
<dbReference type="OrthoDB" id="9760040at2"/>